<name>A0ABR2LFP9_9ASPA</name>
<feature type="compositionally biased region" description="Basic and acidic residues" evidence="1">
    <location>
        <begin position="1"/>
        <end position="12"/>
    </location>
</feature>
<proteinExistence type="predicted"/>
<accession>A0ABR2LFP9</accession>
<reference evidence="2 3" key="1">
    <citation type="journal article" date="2022" name="Nat. Plants">
        <title>Genomes of leafy and leafless Platanthera orchids illuminate the evolution of mycoheterotrophy.</title>
        <authorList>
            <person name="Li M.H."/>
            <person name="Liu K.W."/>
            <person name="Li Z."/>
            <person name="Lu H.C."/>
            <person name="Ye Q.L."/>
            <person name="Zhang D."/>
            <person name="Wang J.Y."/>
            <person name="Li Y.F."/>
            <person name="Zhong Z.M."/>
            <person name="Liu X."/>
            <person name="Yu X."/>
            <person name="Liu D.K."/>
            <person name="Tu X.D."/>
            <person name="Liu B."/>
            <person name="Hao Y."/>
            <person name="Liao X.Y."/>
            <person name="Jiang Y.T."/>
            <person name="Sun W.H."/>
            <person name="Chen J."/>
            <person name="Chen Y.Q."/>
            <person name="Ai Y."/>
            <person name="Zhai J.W."/>
            <person name="Wu S.S."/>
            <person name="Zhou Z."/>
            <person name="Hsiao Y.Y."/>
            <person name="Wu W.L."/>
            <person name="Chen Y.Y."/>
            <person name="Lin Y.F."/>
            <person name="Hsu J.L."/>
            <person name="Li C.Y."/>
            <person name="Wang Z.W."/>
            <person name="Zhao X."/>
            <person name="Zhong W.Y."/>
            <person name="Ma X.K."/>
            <person name="Ma L."/>
            <person name="Huang J."/>
            <person name="Chen G.Z."/>
            <person name="Huang M.Z."/>
            <person name="Huang L."/>
            <person name="Peng D.H."/>
            <person name="Luo Y.B."/>
            <person name="Zou S.Q."/>
            <person name="Chen S.P."/>
            <person name="Lan S."/>
            <person name="Tsai W.C."/>
            <person name="Van de Peer Y."/>
            <person name="Liu Z.J."/>
        </authorList>
    </citation>
    <scope>NUCLEOTIDE SEQUENCE [LARGE SCALE GENOMIC DNA]</scope>
    <source>
        <strain evidence="2">Lor288</strain>
    </source>
</reference>
<gene>
    <name evidence="2" type="ORF">KSP40_PGU006335</name>
</gene>
<feature type="region of interest" description="Disordered" evidence="1">
    <location>
        <begin position="1"/>
        <end position="106"/>
    </location>
</feature>
<dbReference type="EMBL" id="JBBWWR010000020">
    <property type="protein sequence ID" value="KAK8939610.1"/>
    <property type="molecule type" value="Genomic_DNA"/>
</dbReference>
<keyword evidence="3" id="KW-1185">Reference proteome</keyword>
<protein>
    <submittedName>
        <fullName evidence="2">Uncharacterized protein</fullName>
    </submittedName>
</protein>
<sequence length="205" mass="22882">MRKEQLGTEGYREMGSPGGRAKKEQIRLRGTRRLAGWADSLPRECPAGSEPQGRETTSRTPKWHMRRSQKTRSLPLPPSSRQGRRSTAFGKFIGGGSTSRRWSDGLAPPTAAGRKYCNQNRGGMRTVEAYFFGGAAAWNYPRVGCRSLFGQGCRRPSLRAWAGEAVIKMEQVHLFTESRMHSLIVEDYPSQKLRTRNLSKPAPSG</sequence>
<evidence type="ECO:0000313" key="3">
    <source>
        <dbReference type="Proteomes" id="UP001412067"/>
    </source>
</evidence>
<feature type="compositionally biased region" description="Basic residues" evidence="1">
    <location>
        <begin position="61"/>
        <end position="70"/>
    </location>
</feature>
<dbReference type="Proteomes" id="UP001412067">
    <property type="component" value="Unassembled WGS sequence"/>
</dbReference>
<evidence type="ECO:0000313" key="2">
    <source>
        <dbReference type="EMBL" id="KAK8939610.1"/>
    </source>
</evidence>
<comment type="caution">
    <text evidence="2">The sequence shown here is derived from an EMBL/GenBank/DDBJ whole genome shotgun (WGS) entry which is preliminary data.</text>
</comment>
<evidence type="ECO:0000256" key="1">
    <source>
        <dbReference type="SAM" id="MobiDB-lite"/>
    </source>
</evidence>
<organism evidence="2 3">
    <name type="scientific">Platanthera guangdongensis</name>
    <dbReference type="NCBI Taxonomy" id="2320717"/>
    <lineage>
        <taxon>Eukaryota</taxon>
        <taxon>Viridiplantae</taxon>
        <taxon>Streptophyta</taxon>
        <taxon>Embryophyta</taxon>
        <taxon>Tracheophyta</taxon>
        <taxon>Spermatophyta</taxon>
        <taxon>Magnoliopsida</taxon>
        <taxon>Liliopsida</taxon>
        <taxon>Asparagales</taxon>
        <taxon>Orchidaceae</taxon>
        <taxon>Orchidoideae</taxon>
        <taxon>Orchideae</taxon>
        <taxon>Orchidinae</taxon>
        <taxon>Platanthera</taxon>
    </lineage>
</organism>